<proteinExistence type="predicted"/>
<evidence type="ECO:0000313" key="2">
    <source>
        <dbReference type="EMBL" id="GAA2382593.1"/>
    </source>
</evidence>
<organism evidence="2 3">
    <name type="scientific">Gordonia cholesterolivorans</name>
    <dbReference type="NCBI Taxonomy" id="559625"/>
    <lineage>
        <taxon>Bacteria</taxon>
        <taxon>Bacillati</taxon>
        <taxon>Actinomycetota</taxon>
        <taxon>Actinomycetes</taxon>
        <taxon>Mycobacteriales</taxon>
        <taxon>Gordoniaceae</taxon>
        <taxon>Gordonia</taxon>
    </lineage>
</organism>
<dbReference type="RefSeq" id="WP_156150463.1">
    <property type="nucleotide sequence ID" value="NZ_BAAARB010000011.1"/>
</dbReference>
<comment type="caution">
    <text evidence="2">The sequence shown here is derived from an EMBL/GenBank/DDBJ whole genome shotgun (WGS) entry which is preliminary data.</text>
</comment>
<evidence type="ECO:0000313" key="3">
    <source>
        <dbReference type="Proteomes" id="UP001501170"/>
    </source>
</evidence>
<gene>
    <name evidence="2" type="ORF">GCM10009855_23520</name>
</gene>
<name>A0ABN3HKP5_9ACTN</name>
<dbReference type="Proteomes" id="UP001501170">
    <property type="component" value="Unassembled WGS sequence"/>
</dbReference>
<keyword evidence="3" id="KW-1185">Reference proteome</keyword>
<reference evidence="2 3" key="1">
    <citation type="journal article" date="2019" name="Int. J. Syst. Evol. Microbiol.">
        <title>The Global Catalogue of Microorganisms (GCM) 10K type strain sequencing project: providing services to taxonomists for standard genome sequencing and annotation.</title>
        <authorList>
            <consortium name="The Broad Institute Genomics Platform"/>
            <consortium name="The Broad Institute Genome Sequencing Center for Infectious Disease"/>
            <person name="Wu L."/>
            <person name="Ma J."/>
        </authorList>
    </citation>
    <scope>NUCLEOTIDE SEQUENCE [LARGE SCALE GENOMIC DNA]</scope>
    <source>
        <strain evidence="2 3">JCM 16227</strain>
    </source>
</reference>
<feature type="region of interest" description="Disordered" evidence="1">
    <location>
        <begin position="1"/>
        <end position="31"/>
    </location>
</feature>
<sequence length="49" mass="5405">MTSVLEVDPIDWLEQQHPVDADGAEPDDYPHTVRGAAQVDALPHRSEVP</sequence>
<protein>
    <submittedName>
        <fullName evidence="2">Uncharacterized protein</fullName>
    </submittedName>
</protein>
<accession>A0ABN3HKP5</accession>
<evidence type="ECO:0000256" key="1">
    <source>
        <dbReference type="SAM" id="MobiDB-lite"/>
    </source>
</evidence>
<dbReference type="EMBL" id="BAAARB010000011">
    <property type="protein sequence ID" value="GAA2382593.1"/>
    <property type="molecule type" value="Genomic_DNA"/>
</dbReference>